<sequence>MAWSILTDFVQKSLASGIGRDRIRSALESAGWRPAEVKSAIDAFAVSDLRIAVPRPSISPTARELFYYLSVFSCLYVTIMGLGTILFQLVNLALPDPADYYGDIYYALAGGVEAKLRSGVASVVVFLPAYLLLDHRIEVLKRSDPGQGGSSVRRKVTYLTLYFTAFVLLSDASFLVSYWLNGELDARVLLKCGVVAGLGMLVLGRYLHEMTSDEHFVARHASRVRIATLAILTIVSAAAVLTAFGNFASPGTERKRQADRARETALAQIDNAIVTYFRAYESLPESLAIVARFQHVRFPRDPETGVPYRYEVVGDRRYRLCTTFRRARTAEELMAETGPYTTYYATSAFSEHPAGPHCFDMEVKELATYGGAIGGEIVEAVPVVAP</sequence>
<accession>A0A437GXM4</accession>
<feature type="transmembrane region" description="Helical" evidence="1">
    <location>
        <begin position="65"/>
        <end position="94"/>
    </location>
</feature>
<gene>
    <name evidence="3" type="ORF">EKN06_09385</name>
</gene>
<keyword evidence="1" id="KW-0812">Transmembrane</keyword>
<keyword evidence="1" id="KW-1133">Transmembrane helix</keyword>
<dbReference type="InterPro" id="IPR043728">
    <property type="entry name" value="DUF5671"/>
</dbReference>
<proteinExistence type="predicted"/>
<comment type="caution">
    <text evidence="3">The sequence shown here is derived from an EMBL/GenBank/DDBJ whole genome shotgun (WGS) entry which is preliminary data.</text>
</comment>
<evidence type="ECO:0000313" key="4">
    <source>
        <dbReference type="Proteomes" id="UP000283003"/>
    </source>
</evidence>
<keyword evidence="4" id="KW-1185">Reference proteome</keyword>
<feature type="transmembrane region" description="Helical" evidence="1">
    <location>
        <begin position="186"/>
        <end position="207"/>
    </location>
</feature>
<dbReference type="RefSeq" id="WP_127612630.1">
    <property type="nucleotide sequence ID" value="NZ_RXOL01000003.1"/>
</dbReference>
<evidence type="ECO:0000256" key="1">
    <source>
        <dbReference type="SAM" id="Phobius"/>
    </source>
</evidence>
<dbReference type="Pfam" id="PF18920">
    <property type="entry name" value="DUF5671"/>
    <property type="match status" value="1"/>
</dbReference>
<protein>
    <recommendedName>
        <fullName evidence="2">DUF5671 domain-containing protein</fullName>
    </recommendedName>
</protein>
<reference evidence="3 4" key="1">
    <citation type="submission" date="2018-12" db="EMBL/GenBank/DDBJ databases">
        <title>Croceicoccus ponticola sp. nov., a lipolytic bacterium isolated from seawater.</title>
        <authorList>
            <person name="Yoon J.-H."/>
        </authorList>
    </citation>
    <scope>NUCLEOTIDE SEQUENCE [LARGE SCALE GENOMIC DNA]</scope>
    <source>
        <strain evidence="3 4">GM-16</strain>
    </source>
</reference>
<dbReference type="Proteomes" id="UP000283003">
    <property type="component" value="Unassembled WGS sequence"/>
</dbReference>
<evidence type="ECO:0000259" key="2">
    <source>
        <dbReference type="Pfam" id="PF18920"/>
    </source>
</evidence>
<name>A0A437GXM4_9SPHN</name>
<evidence type="ECO:0000313" key="3">
    <source>
        <dbReference type="EMBL" id="RVQ67120.1"/>
    </source>
</evidence>
<keyword evidence="1" id="KW-0472">Membrane</keyword>
<organism evidence="3 4">
    <name type="scientific">Croceicoccus ponticola</name>
    <dbReference type="NCBI Taxonomy" id="2217664"/>
    <lineage>
        <taxon>Bacteria</taxon>
        <taxon>Pseudomonadati</taxon>
        <taxon>Pseudomonadota</taxon>
        <taxon>Alphaproteobacteria</taxon>
        <taxon>Sphingomonadales</taxon>
        <taxon>Erythrobacteraceae</taxon>
        <taxon>Croceicoccus</taxon>
    </lineage>
</organism>
<feature type="domain" description="DUF5671" evidence="2">
    <location>
        <begin position="64"/>
        <end position="203"/>
    </location>
</feature>
<dbReference type="AlphaFoldDB" id="A0A437GXM4"/>
<feature type="transmembrane region" description="Helical" evidence="1">
    <location>
        <begin position="227"/>
        <end position="248"/>
    </location>
</feature>
<feature type="transmembrane region" description="Helical" evidence="1">
    <location>
        <begin position="159"/>
        <end position="180"/>
    </location>
</feature>
<dbReference type="EMBL" id="RXOL01000003">
    <property type="protein sequence ID" value="RVQ67120.1"/>
    <property type="molecule type" value="Genomic_DNA"/>
</dbReference>
<dbReference type="OrthoDB" id="529444at2"/>